<name>A0A3P8BHZ6_9TREM</name>
<proteinExistence type="predicted"/>
<dbReference type="Proteomes" id="UP000277204">
    <property type="component" value="Unassembled WGS sequence"/>
</dbReference>
<evidence type="ECO:0000313" key="2">
    <source>
        <dbReference type="Proteomes" id="UP000277204"/>
    </source>
</evidence>
<sequence length="903" mass="102706">MLFTGPEISKGLEQWNTDLGKNAILQYGFELISNTVKAELVPQLLLDSIKEIYQDINSNLSNLDAIAFKEVIAEESKSGTTQRITPKVIMSELNKVIQPEEFSQTSDLYQSIVQKFDEKLNNREKIWCTISADRAVKNALAFDILESILLGLIKFTVPRIIDKVARKKPGDVLISMAVDSLLSLSIPGPITGTYTNNPIEEKLLKKGLEMLKYHIDNDLEDIDLIETHQETKPGKCQSHSDDYCESHIRNSICNRIKNECFCRLGFVAIRENNEIVCRPLLTDLPCRVDSDCVHVDLSVCHPGAGRCICPGNTVYVTHLHACRTKLFHQNYDACKMCDTDHVCHEIMSKDLDRVKDLNVIIIKLDGTLNSSNEPAFIGCTCEFNPISTPTIIPTGSQIPGKNHLCPVNLPDIGEACDHSYLACRSRSAQCVSGDLPNMKVCTCPENTVAVYQTFLNYFECFPVVNKSISHLTNTKSVVSDDCQPCQKINGTCYDLNNDGIPDGCRCPPGRSFIHKGDRHENSRNLADSMNLIQYKDKLKFPCELKHTETKCDEQKLTVCYLPHSSGRFQTLPYYLQLNMVDVSLVQSMYRESFDRGQSCSLSSQLNRISNTLNAKKIYPPKDKWYCITLFNDQLLMSTCRVKLNVDSTCNELTNTQNLQYSGSVYIRQKNQIYPDDKAILEIPWKCTVKRICNLKPKPINKITNQQVENNLGQLYVMNKNNEITTETGEGESVYLELISKYEKFVISTKMCAVASLKFPESFNSESVIDIHLCQAFYQFKYYGTVNSYHNQTIFISDIPTRIQNNNTSFYRQSEIFRADRLIPQQNTVYYLCHVPPLNASMKYRVDSSTIQDWCGISNKRIKLSPADHLFITKLTIRNSNSSHHSKLLYFRLCYIRLNSIYFS</sequence>
<gene>
    <name evidence="1" type="ORF">SMRZ_LOCUS18205</name>
</gene>
<reference evidence="1 2" key="1">
    <citation type="submission" date="2018-11" db="EMBL/GenBank/DDBJ databases">
        <authorList>
            <consortium name="Pathogen Informatics"/>
        </authorList>
    </citation>
    <scope>NUCLEOTIDE SEQUENCE [LARGE SCALE GENOMIC DNA]</scope>
    <source>
        <strain evidence="1 2">Zambia</strain>
    </source>
</reference>
<dbReference type="EMBL" id="UZAI01017578">
    <property type="protein sequence ID" value="VDP26867.1"/>
    <property type="molecule type" value="Genomic_DNA"/>
</dbReference>
<accession>A0A3P8BHZ6</accession>
<protein>
    <submittedName>
        <fullName evidence="1">Uncharacterized protein</fullName>
    </submittedName>
</protein>
<organism evidence="1 2">
    <name type="scientific">Schistosoma margrebowiei</name>
    <dbReference type="NCBI Taxonomy" id="48269"/>
    <lineage>
        <taxon>Eukaryota</taxon>
        <taxon>Metazoa</taxon>
        <taxon>Spiralia</taxon>
        <taxon>Lophotrochozoa</taxon>
        <taxon>Platyhelminthes</taxon>
        <taxon>Trematoda</taxon>
        <taxon>Digenea</taxon>
        <taxon>Strigeidida</taxon>
        <taxon>Schistosomatoidea</taxon>
        <taxon>Schistosomatidae</taxon>
        <taxon>Schistosoma</taxon>
    </lineage>
</organism>
<evidence type="ECO:0000313" key="1">
    <source>
        <dbReference type="EMBL" id="VDP26867.1"/>
    </source>
</evidence>
<dbReference type="AlphaFoldDB" id="A0A3P8BHZ6"/>
<keyword evidence="2" id="KW-1185">Reference proteome</keyword>